<keyword evidence="10 11" id="KW-0275">Fatty acid biosynthesis</keyword>
<evidence type="ECO:0000256" key="1">
    <source>
        <dbReference type="ARBA" id="ARBA00004229"/>
    </source>
</evidence>
<dbReference type="Pfam" id="PF01643">
    <property type="entry name" value="Acyl-ACP_TE"/>
    <property type="match status" value="1"/>
</dbReference>
<keyword evidence="5 11" id="KW-0934">Plastid</keyword>
<dbReference type="PANTHER" id="PTHR31727:SF5">
    <property type="entry name" value="ACYL-[ACYL-CARRIER-PROTEIN] HYDROLASE"/>
    <property type="match status" value="1"/>
</dbReference>
<feature type="region of interest" description="Disordered" evidence="12">
    <location>
        <begin position="64"/>
        <end position="84"/>
    </location>
</feature>
<dbReference type="PANTHER" id="PTHR31727">
    <property type="entry name" value="OLEOYL-ACYL CARRIER PROTEIN THIOESTERASE 1, CHLOROPLASTIC"/>
    <property type="match status" value="1"/>
</dbReference>
<evidence type="ECO:0000256" key="10">
    <source>
        <dbReference type="ARBA" id="ARBA00023160"/>
    </source>
</evidence>
<feature type="compositionally biased region" description="Basic and acidic residues" evidence="12">
    <location>
        <begin position="64"/>
        <end position="79"/>
    </location>
</feature>
<dbReference type="CDD" id="cd00586">
    <property type="entry name" value="4HBT"/>
    <property type="match status" value="1"/>
</dbReference>
<name>A0ABP0WIT6_9BRYO</name>
<keyword evidence="16" id="KW-1185">Reference proteome</keyword>
<dbReference type="Proteomes" id="UP001497444">
    <property type="component" value="Chromosome 18"/>
</dbReference>
<dbReference type="InterPro" id="IPR002864">
    <property type="entry name" value="Acyl-ACP_thioesterase_NHD"/>
</dbReference>
<evidence type="ECO:0000313" key="15">
    <source>
        <dbReference type="EMBL" id="CAK9266071.1"/>
    </source>
</evidence>
<comment type="subcellular location">
    <subcellularLocation>
        <location evidence="1 11">Plastid</location>
        <location evidence="1 11">Chloroplast</location>
    </subcellularLocation>
</comment>
<evidence type="ECO:0000256" key="3">
    <source>
        <dbReference type="ARBA" id="ARBA00022516"/>
    </source>
</evidence>
<accession>A0ABP0WIT6</accession>
<comment type="function">
    <text evidence="11">Plays an essential role in chain termination during de novo fatty acid synthesis.</text>
</comment>
<protein>
    <recommendedName>
        <fullName evidence="11">Acyl-[acyl-carrier-protein] hydrolase</fullName>
        <ecNumber evidence="11">3.1.2.-</ecNumber>
    </recommendedName>
</protein>
<dbReference type="InterPro" id="IPR045023">
    <property type="entry name" value="FATA/B"/>
</dbReference>
<dbReference type="Pfam" id="PF20791">
    <property type="entry name" value="Acyl-ACP_TE_C"/>
    <property type="match status" value="1"/>
</dbReference>
<dbReference type="EMBL" id="OZ020113">
    <property type="protein sequence ID" value="CAK9266071.1"/>
    <property type="molecule type" value="Genomic_DNA"/>
</dbReference>
<feature type="domain" description="Acyl-ACP thioesterase N-terminal hotdog" evidence="13">
    <location>
        <begin position="155"/>
        <end position="289"/>
    </location>
</feature>
<evidence type="ECO:0000256" key="5">
    <source>
        <dbReference type="ARBA" id="ARBA00022640"/>
    </source>
</evidence>
<gene>
    <name evidence="15" type="ORF">CSSPJE1EN1_LOCUS11549</name>
</gene>
<comment type="similarity">
    <text evidence="2 11">Belongs to the acyl-ACP thioesterase family.</text>
</comment>
<sequence length="445" mass="49633">MEAAVAVGTFIRIEANKSCHSRSLLLRHHHHEVLGCNSKPGALHCKLKMGFSRNGKVNGTKVEIGKKSSLDREEEEHGSKSMFSSMPPAVAADLESYVQNPAMQAVLVAMANVALLAVEKKQQQQQQQQITTIAAGKTEVPVDALRQGRLVEARLVYRQTFVIRSYEVGADKTASIETLMNHFQETALNHVWMAGLAGDGFGATHSMICHNLIWVVSRMQVQVEQYPAWGDVVEMDTWVAGSGKNGMRRDWLVRDYKTGQILARATSTWVMMNKKTRRFSKMPNEVRGEISPHFLERSAIDNKDLVTQKIKKLGDDSAQLVCSGLTPRLNDMDMNQHVNNVKYIGWVLESVPQSLSVAHELTSMTLEYRRECTPSDIVQSLSLSCSSGALKSATLSPPTVMCVHYTHLLRMQSDGTEILRGRTSWRLKQRYNNSSNNNNNNGASH</sequence>
<feature type="domain" description="Acyl-ACP thioesterase-like C-terminal" evidence="14">
    <location>
        <begin position="321"/>
        <end position="426"/>
    </location>
</feature>
<evidence type="ECO:0000256" key="9">
    <source>
        <dbReference type="ARBA" id="ARBA00023098"/>
    </source>
</evidence>
<evidence type="ECO:0000256" key="8">
    <source>
        <dbReference type="ARBA" id="ARBA00022946"/>
    </source>
</evidence>
<keyword evidence="6 11" id="KW-0378">Hydrolase</keyword>
<dbReference type="Gene3D" id="3.10.129.10">
    <property type="entry name" value="Hotdog Thioesterase"/>
    <property type="match status" value="1"/>
</dbReference>
<reference evidence="15" key="1">
    <citation type="submission" date="2024-02" db="EMBL/GenBank/DDBJ databases">
        <authorList>
            <consortium name="ELIXIR-Norway"/>
            <consortium name="Elixir Norway"/>
        </authorList>
    </citation>
    <scope>NUCLEOTIDE SEQUENCE</scope>
</reference>
<keyword evidence="3 11" id="KW-0444">Lipid biosynthesis</keyword>
<evidence type="ECO:0000256" key="11">
    <source>
        <dbReference type="RuleBase" id="RU363096"/>
    </source>
</evidence>
<evidence type="ECO:0000256" key="2">
    <source>
        <dbReference type="ARBA" id="ARBA00006500"/>
    </source>
</evidence>
<dbReference type="EC" id="3.1.2.-" evidence="11"/>
<evidence type="ECO:0000256" key="7">
    <source>
        <dbReference type="ARBA" id="ARBA00022832"/>
    </source>
</evidence>
<organism evidence="15 16">
    <name type="scientific">Sphagnum jensenii</name>
    <dbReference type="NCBI Taxonomy" id="128206"/>
    <lineage>
        <taxon>Eukaryota</taxon>
        <taxon>Viridiplantae</taxon>
        <taxon>Streptophyta</taxon>
        <taxon>Embryophyta</taxon>
        <taxon>Bryophyta</taxon>
        <taxon>Sphagnophytina</taxon>
        <taxon>Sphagnopsida</taxon>
        <taxon>Sphagnales</taxon>
        <taxon>Sphagnaceae</taxon>
        <taxon>Sphagnum</taxon>
    </lineage>
</organism>
<keyword evidence="4 11" id="KW-0150">Chloroplast</keyword>
<dbReference type="InterPro" id="IPR029069">
    <property type="entry name" value="HotDog_dom_sf"/>
</dbReference>
<keyword evidence="8" id="KW-0809">Transit peptide</keyword>
<evidence type="ECO:0000259" key="14">
    <source>
        <dbReference type="Pfam" id="PF20791"/>
    </source>
</evidence>
<evidence type="ECO:0000259" key="13">
    <source>
        <dbReference type="Pfam" id="PF01643"/>
    </source>
</evidence>
<evidence type="ECO:0000313" key="16">
    <source>
        <dbReference type="Proteomes" id="UP001497444"/>
    </source>
</evidence>
<evidence type="ECO:0000256" key="4">
    <source>
        <dbReference type="ARBA" id="ARBA00022528"/>
    </source>
</evidence>
<dbReference type="SUPFAM" id="SSF54637">
    <property type="entry name" value="Thioesterase/thiol ester dehydrase-isomerase"/>
    <property type="match status" value="2"/>
</dbReference>
<keyword evidence="9 11" id="KW-0443">Lipid metabolism</keyword>
<evidence type="ECO:0000256" key="12">
    <source>
        <dbReference type="SAM" id="MobiDB-lite"/>
    </source>
</evidence>
<proteinExistence type="inferred from homology"/>
<keyword evidence="7 11" id="KW-0276">Fatty acid metabolism</keyword>
<dbReference type="InterPro" id="IPR049427">
    <property type="entry name" value="Acyl-ACP_TE_C"/>
</dbReference>
<evidence type="ECO:0000256" key="6">
    <source>
        <dbReference type="ARBA" id="ARBA00022801"/>
    </source>
</evidence>